<evidence type="ECO:0000313" key="6">
    <source>
        <dbReference type="Proteomes" id="UP000325849"/>
    </source>
</evidence>
<keyword evidence="2 5" id="KW-0436">Ligase</keyword>
<dbReference type="PANTHER" id="PTHR43201:SF5">
    <property type="entry name" value="MEDIUM-CHAIN ACYL-COA LIGASE ACSF2, MITOCHONDRIAL"/>
    <property type="match status" value="1"/>
</dbReference>
<evidence type="ECO:0000256" key="2">
    <source>
        <dbReference type="ARBA" id="ARBA00022598"/>
    </source>
</evidence>
<dbReference type="Pfam" id="PF00501">
    <property type="entry name" value="AMP-binding"/>
    <property type="match status" value="1"/>
</dbReference>
<evidence type="ECO:0000259" key="3">
    <source>
        <dbReference type="Pfam" id="PF00501"/>
    </source>
</evidence>
<dbReference type="InterPro" id="IPR020845">
    <property type="entry name" value="AMP-binding_CS"/>
</dbReference>
<dbReference type="Gene3D" id="3.30.300.30">
    <property type="match status" value="1"/>
</dbReference>
<dbReference type="NCBIfam" id="NF005801">
    <property type="entry name" value="PRK07656.1"/>
    <property type="match status" value="1"/>
</dbReference>
<dbReference type="InterPro" id="IPR000873">
    <property type="entry name" value="AMP-dep_synth/lig_dom"/>
</dbReference>
<feature type="domain" description="AMP-dependent synthetase/ligase" evidence="3">
    <location>
        <begin position="15"/>
        <end position="398"/>
    </location>
</feature>
<reference evidence="5 6" key="1">
    <citation type="submission" date="2019-07" db="EMBL/GenBank/DDBJ databases">
        <title>New species of Amycolatopsis and Streptomyces.</title>
        <authorList>
            <person name="Duangmal K."/>
            <person name="Teo W.F.A."/>
            <person name="Lipun K."/>
        </authorList>
    </citation>
    <scope>NUCLEOTIDE SEQUENCE [LARGE SCALE GENOMIC DNA]</scope>
    <source>
        <strain evidence="5 6">NBRC 109810</strain>
    </source>
</reference>
<dbReference type="SUPFAM" id="SSF56801">
    <property type="entry name" value="Acetyl-CoA synthetase-like"/>
    <property type="match status" value="1"/>
</dbReference>
<name>A0A5N8VJY0_9ACTN</name>
<comment type="similarity">
    <text evidence="1">Belongs to the ATP-dependent AMP-binding enzyme family.</text>
</comment>
<dbReference type="PROSITE" id="PS00455">
    <property type="entry name" value="AMP_BINDING"/>
    <property type="match status" value="1"/>
</dbReference>
<dbReference type="InterPro" id="IPR045851">
    <property type="entry name" value="AMP-bd_C_sf"/>
</dbReference>
<feature type="domain" description="AMP-binding enzyme C-terminal" evidence="4">
    <location>
        <begin position="449"/>
        <end position="524"/>
    </location>
</feature>
<dbReference type="Pfam" id="PF13193">
    <property type="entry name" value="AMP-binding_C"/>
    <property type="match status" value="1"/>
</dbReference>
<accession>A0A5N8VJY0</accession>
<comment type="caution">
    <text evidence="5">The sequence shown here is derived from an EMBL/GenBank/DDBJ whole genome shotgun (WGS) entry which is preliminary data.</text>
</comment>
<sequence length="534" mass="56505">MRGDVEWGSIPGLVRSAAERHGDAEAVVEGRTRISYAELGARVERAAAACLAHGVEVGDRVAVWAPNSLDWIVAALGAVSAGAVLVPLNTRFKGTEAADVLRRSGTRLLFVTGTFLGTSYVASLRRAAGEGDAASGPLPGLPALRQAVVLSEDAPPGFRTWKDFLASGEGVDGREVRERAGQLDGSCASDIIFTSGTTGRPKGALITHAQTLRAYEIWADLAGLRPADRYLIVNPFFHTFGYKAGVIACLMRGATMIPQPVFNVDTALANIAAERVSVLPGPPTLHQSLLDHPARDAHDLSALRLVVTGAAVVPLRLVERLRGELGVGTVLTAYGLSEASGIVTMCRRGDDPTVIASTSGRAIPGTEVRIADGAGAPLGPGVPGEVLVRGFNVMRGYYEDETATAEAITEDGWLRTGDVGVLDPAGNLRITDRLKDMFIVGGFNAYPAEIEQLLGLHPDIADVAVIGVPDPRLGEVGKAFVVRRPDATLTADDLIAWSRREMANYKVPRSVEFVPDLPRNASGKVVKGELRRRA</sequence>
<dbReference type="PANTHER" id="PTHR43201">
    <property type="entry name" value="ACYL-COA SYNTHETASE"/>
    <property type="match status" value="1"/>
</dbReference>
<dbReference type="GO" id="GO:0006631">
    <property type="term" value="P:fatty acid metabolic process"/>
    <property type="evidence" value="ECO:0007669"/>
    <property type="project" value="TreeGrafter"/>
</dbReference>
<evidence type="ECO:0000256" key="1">
    <source>
        <dbReference type="ARBA" id="ARBA00006432"/>
    </source>
</evidence>
<protein>
    <submittedName>
        <fullName evidence="5">Fatty acid--CoA ligase family protein</fullName>
    </submittedName>
</protein>
<dbReference type="AlphaFoldDB" id="A0A5N8VJY0"/>
<dbReference type="EMBL" id="VJZD01000165">
    <property type="protein sequence ID" value="MPY35553.1"/>
    <property type="molecule type" value="Genomic_DNA"/>
</dbReference>
<organism evidence="5 6">
    <name type="scientific">Streptomyces adustus</name>
    <dbReference type="NCBI Taxonomy" id="1609272"/>
    <lineage>
        <taxon>Bacteria</taxon>
        <taxon>Bacillati</taxon>
        <taxon>Actinomycetota</taxon>
        <taxon>Actinomycetes</taxon>
        <taxon>Kitasatosporales</taxon>
        <taxon>Streptomycetaceae</taxon>
        <taxon>Streptomyces</taxon>
    </lineage>
</organism>
<evidence type="ECO:0000259" key="4">
    <source>
        <dbReference type="Pfam" id="PF13193"/>
    </source>
</evidence>
<dbReference type="Proteomes" id="UP000325849">
    <property type="component" value="Unassembled WGS sequence"/>
</dbReference>
<evidence type="ECO:0000313" key="5">
    <source>
        <dbReference type="EMBL" id="MPY35553.1"/>
    </source>
</evidence>
<keyword evidence="6" id="KW-1185">Reference proteome</keyword>
<proteinExistence type="inferred from homology"/>
<dbReference type="InterPro" id="IPR042099">
    <property type="entry name" value="ANL_N_sf"/>
</dbReference>
<dbReference type="RefSeq" id="WP_162469360.1">
    <property type="nucleotide sequence ID" value="NZ_VJZD01000165.1"/>
</dbReference>
<dbReference type="InterPro" id="IPR025110">
    <property type="entry name" value="AMP-bd_C"/>
</dbReference>
<gene>
    <name evidence="5" type="ORF">FNH09_31260</name>
</gene>
<dbReference type="Gene3D" id="3.40.50.12780">
    <property type="entry name" value="N-terminal domain of ligase-like"/>
    <property type="match status" value="1"/>
</dbReference>
<dbReference type="GO" id="GO:0031956">
    <property type="term" value="F:medium-chain fatty acid-CoA ligase activity"/>
    <property type="evidence" value="ECO:0007669"/>
    <property type="project" value="TreeGrafter"/>
</dbReference>